<feature type="compositionally biased region" description="Low complexity" evidence="1">
    <location>
        <begin position="1"/>
        <end position="21"/>
    </location>
</feature>
<dbReference type="EMBL" id="JBDJPC010000015">
    <property type="protein sequence ID" value="KAL1488132.1"/>
    <property type="molecule type" value="Genomic_DNA"/>
</dbReference>
<evidence type="ECO:0000313" key="3">
    <source>
        <dbReference type="Proteomes" id="UP001566132"/>
    </source>
</evidence>
<comment type="caution">
    <text evidence="2">The sequence shown here is derived from an EMBL/GenBank/DDBJ whole genome shotgun (WGS) entry which is preliminary data.</text>
</comment>
<organism evidence="2 3">
    <name type="scientific">Hypothenemus hampei</name>
    <name type="common">Coffee berry borer</name>
    <dbReference type="NCBI Taxonomy" id="57062"/>
    <lineage>
        <taxon>Eukaryota</taxon>
        <taxon>Metazoa</taxon>
        <taxon>Ecdysozoa</taxon>
        <taxon>Arthropoda</taxon>
        <taxon>Hexapoda</taxon>
        <taxon>Insecta</taxon>
        <taxon>Pterygota</taxon>
        <taxon>Neoptera</taxon>
        <taxon>Endopterygota</taxon>
        <taxon>Coleoptera</taxon>
        <taxon>Polyphaga</taxon>
        <taxon>Cucujiformia</taxon>
        <taxon>Curculionidae</taxon>
        <taxon>Scolytinae</taxon>
        <taxon>Hypothenemus</taxon>
    </lineage>
</organism>
<gene>
    <name evidence="2" type="ORF">ABEB36_015090</name>
</gene>
<keyword evidence="3" id="KW-1185">Reference proteome</keyword>
<protein>
    <submittedName>
        <fullName evidence="2">Uncharacterized protein</fullName>
    </submittedName>
</protein>
<dbReference type="AlphaFoldDB" id="A0ABD1E2G2"/>
<proteinExistence type="predicted"/>
<dbReference type="Proteomes" id="UP001566132">
    <property type="component" value="Unassembled WGS sequence"/>
</dbReference>
<reference evidence="2 3" key="1">
    <citation type="submission" date="2024-05" db="EMBL/GenBank/DDBJ databases">
        <title>Genetic variation in Jamaican populations of the coffee berry borer (Hypothenemus hampei).</title>
        <authorList>
            <person name="Errbii M."/>
            <person name="Myrie A."/>
        </authorList>
    </citation>
    <scope>NUCLEOTIDE SEQUENCE [LARGE SCALE GENOMIC DNA]</scope>
    <source>
        <strain evidence="2">JA-Hopewell-2020-01-JO</strain>
        <tissue evidence="2">Whole body</tissue>
    </source>
</reference>
<feature type="region of interest" description="Disordered" evidence="1">
    <location>
        <begin position="1"/>
        <end position="30"/>
    </location>
</feature>
<evidence type="ECO:0000256" key="1">
    <source>
        <dbReference type="SAM" id="MobiDB-lite"/>
    </source>
</evidence>
<name>A0ABD1E2G2_HYPHA</name>
<evidence type="ECO:0000313" key="2">
    <source>
        <dbReference type="EMBL" id="KAL1488132.1"/>
    </source>
</evidence>
<accession>A0ABD1E2G2</accession>
<sequence>MNPSNASTSSRSSLAARPSTTKTTTIKRNGGNVNVNAAIEKSSHMINSLHQLLRVENAACGSELQKSWLKKLDNEILSCTRAISQRFSLSVGNKHKLQTNLELLYSIIIKE</sequence>